<dbReference type="KEGG" id="lmes:AB8B23_00235"/>
<reference evidence="2" key="1">
    <citation type="submission" date="2024-07" db="EMBL/GenBank/DDBJ databases">
        <authorList>
            <person name="Li X.-J."/>
            <person name="Wang X."/>
        </authorList>
    </citation>
    <scope>NUCLEOTIDE SEQUENCE</scope>
    <source>
        <strain evidence="2">HSP-342</strain>
    </source>
</reference>
<dbReference type="AlphaFoldDB" id="A0AB39V9Q8"/>
<sequence length="281" mass="32205">MKILGKLIKYDFADIGKLIFPFYIGLGIMGICIRILLFVLMNKSIDQNLRFTVTLFQGTLYFVYTLAVIGSIIMLHYGVVVRFYRSVYGNEGYLTNTLPISTAQIILAKTITFLSWFIINGFIIFLTFLLIIPLEEIVLSKFWENPDFIQMINYLKTALDVQYIIPTIILFIIFLIFWAIEKILFLFFCVSVANMAKSYRILIGAALFMIIGGILNVIKRMILVYTYLYNSSLYDKTGNIALNVVKYIISANFGLIILTGIVSIVLFLSVNYILKNKLNLE</sequence>
<name>A0AB39V9Q8_9FUSO</name>
<protein>
    <recommendedName>
        <fullName evidence="3">ABC transporter permease</fullName>
    </recommendedName>
</protein>
<feature type="transmembrane region" description="Helical" evidence="1">
    <location>
        <begin position="201"/>
        <end position="228"/>
    </location>
</feature>
<evidence type="ECO:0008006" key="3">
    <source>
        <dbReference type="Google" id="ProtNLM"/>
    </source>
</evidence>
<feature type="transmembrane region" description="Helical" evidence="1">
    <location>
        <begin position="61"/>
        <end position="84"/>
    </location>
</feature>
<accession>A0AB39V9Q8</accession>
<keyword evidence="1" id="KW-1133">Transmembrane helix</keyword>
<gene>
    <name evidence="2" type="ORF">AB8B23_00235</name>
</gene>
<keyword evidence="1" id="KW-0472">Membrane</keyword>
<dbReference type="RefSeq" id="WP_369712955.1">
    <property type="nucleotide sequence ID" value="NZ_CP165646.1"/>
</dbReference>
<feature type="transmembrane region" description="Helical" evidence="1">
    <location>
        <begin position="248"/>
        <end position="274"/>
    </location>
</feature>
<feature type="transmembrane region" description="Helical" evidence="1">
    <location>
        <begin position="105"/>
        <end position="132"/>
    </location>
</feature>
<evidence type="ECO:0000313" key="2">
    <source>
        <dbReference type="EMBL" id="XDU64654.1"/>
    </source>
</evidence>
<feature type="transmembrane region" description="Helical" evidence="1">
    <location>
        <begin position="163"/>
        <end position="189"/>
    </location>
</feature>
<keyword evidence="1" id="KW-0812">Transmembrane</keyword>
<dbReference type="EMBL" id="CP165646">
    <property type="protein sequence ID" value="XDU64654.1"/>
    <property type="molecule type" value="Genomic_DNA"/>
</dbReference>
<feature type="transmembrane region" description="Helical" evidence="1">
    <location>
        <begin position="20"/>
        <end position="41"/>
    </location>
</feature>
<evidence type="ECO:0000256" key="1">
    <source>
        <dbReference type="SAM" id="Phobius"/>
    </source>
</evidence>
<organism evidence="2">
    <name type="scientific">Leptotrichia mesophila</name>
    <dbReference type="NCBI Taxonomy" id="3239303"/>
    <lineage>
        <taxon>Bacteria</taxon>
        <taxon>Fusobacteriati</taxon>
        <taxon>Fusobacteriota</taxon>
        <taxon>Fusobacteriia</taxon>
        <taxon>Fusobacteriales</taxon>
        <taxon>Leptotrichiaceae</taxon>
        <taxon>Leptotrichia</taxon>
    </lineage>
</organism>
<proteinExistence type="predicted"/>